<dbReference type="Proteomes" id="UP000011713">
    <property type="component" value="Unassembled WGS sequence"/>
</dbReference>
<sequence>MSKGGPPIAVKNEDAAFEQDLLDNADGVIDVDNEGEDNQQIAGARHGITLPMISRRRNWRAQFASIAGPDSITMERRAGGETPSGVFRISPHNEWNRY</sequence>
<feature type="region of interest" description="Disordered" evidence="1">
    <location>
        <begin position="74"/>
        <end position="98"/>
    </location>
</feature>
<reference evidence="3" key="1">
    <citation type="journal article" date="2010" name="Science">
        <title>Signatures of adaptation to obligate biotrophy in the Hyaloperonospora arabidopsidis genome.</title>
        <authorList>
            <person name="Baxter L."/>
            <person name="Tripathy S."/>
            <person name="Ishaque N."/>
            <person name="Boot N."/>
            <person name="Cabral A."/>
            <person name="Kemen E."/>
            <person name="Thines M."/>
            <person name="Ah-Fong A."/>
            <person name="Anderson R."/>
            <person name="Badejoko W."/>
            <person name="Bittner-Eddy P."/>
            <person name="Boore J.L."/>
            <person name="Chibucos M.C."/>
            <person name="Coates M."/>
            <person name="Dehal P."/>
            <person name="Delehaunty K."/>
            <person name="Dong S."/>
            <person name="Downton P."/>
            <person name="Dumas B."/>
            <person name="Fabro G."/>
            <person name="Fronick C."/>
            <person name="Fuerstenberg S.I."/>
            <person name="Fulton L."/>
            <person name="Gaulin E."/>
            <person name="Govers F."/>
            <person name="Hughes L."/>
            <person name="Humphray S."/>
            <person name="Jiang R.H."/>
            <person name="Judelson H."/>
            <person name="Kamoun S."/>
            <person name="Kyung K."/>
            <person name="Meijer H."/>
            <person name="Minx P."/>
            <person name="Morris P."/>
            <person name="Nelson J."/>
            <person name="Phuntumart V."/>
            <person name="Qutob D."/>
            <person name="Rehmany A."/>
            <person name="Rougon-Cardoso A."/>
            <person name="Ryden P."/>
            <person name="Torto-Alalibo T."/>
            <person name="Studholme D."/>
            <person name="Wang Y."/>
            <person name="Win J."/>
            <person name="Wood J."/>
            <person name="Clifton S.W."/>
            <person name="Rogers J."/>
            <person name="Van den Ackerveken G."/>
            <person name="Jones J.D."/>
            <person name="McDowell J.M."/>
            <person name="Beynon J."/>
            <person name="Tyler B.M."/>
        </authorList>
    </citation>
    <scope>NUCLEOTIDE SEQUENCE [LARGE SCALE GENOMIC DNA]</scope>
    <source>
        <strain evidence="3">Emoy2</strain>
    </source>
</reference>
<reference evidence="2" key="2">
    <citation type="submission" date="2015-06" db="UniProtKB">
        <authorList>
            <consortium name="EnsemblProtists"/>
        </authorList>
    </citation>
    <scope>IDENTIFICATION</scope>
    <source>
        <strain evidence="2">Emoy2</strain>
    </source>
</reference>
<evidence type="ECO:0000313" key="3">
    <source>
        <dbReference type="Proteomes" id="UP000011713"/>
    </source>
</evidence>
<proteinExistence type="predicted"/>
<dbReference type="EMBL" id="JH598696">
    <property type="status" value="NOT_ANNOTATED_CDS"/>
    <property type="molecule type" value="Genomic_DNA"/>
</dbReference>
<organism evidence="2 3">
    <name type="scientific">Hyaloperonospora arabidopsidis (strain Emoy2)</name>
    <name type="common">Downy mildew agent</name>
    <name type="synonym">Peronospora arabidopsidis</name>
    <dbReference type="NCBI Taxonomy" id="559515"/>
    <lineage>
        <taxon>Eukaryota</taxon>
        <taxon>Sar</taxon>
        <taxon>Stramenopiles</taxon>
        <taxon>Oomycota</taxon>
        <taxon>Peronosporomycetes</taxon>
        <taxon>Peronosporales</taxon>
        <taxon>Peronosporaceae</taxon>
        <taxon>Hyaloperonospora</taxon>
    </lineage>
</organism>
<evidence type="ECO:0000256" key="1">
    <source>
        <dbReference type="SAM" id="MobiDB-lite"/>
    </source>
</evidence>
<dbReference type="VEuPathDB" id="FungiDB:HpaG809276"/>
<protein>
    <submittedName>
        <fullName evidence="2">Uncharacterized protein</fullName>
    </submittedName>
</protein>
<accession>M4BS85</accession>
<dbReference type="InParanoid" id="M4BS85"/>
<evidence type="ECO:0000313" key="2">
    <source>
        <dbReference type="EnsemblProtists" id="HpaP809276"/>
    </source>
</evidence>
<dbReference type="AlphaFoldDB" id="M4BS85"/>
<dbReference type="HOGENOM" id="CLU_2338071_0_0_1"/>
<dbReference type="EnsemblProtists" id="HpaT809276">
    <property type="protein sequence ID" value="HpaP809276"/>
    <property type="gene ID" value="HpaG809276"/>
</dbReference>
<keyword evidence="3" id="KW-1185">Reference proteome</keyword>
<name>M4BS85_HYAAE</name>